<gene>
    <name evidence="1" type="ORF">GSTENG00021003001</name>
</gene>
<organism evidence="1">
    <name type="scientific">Tetraodon nigroviridis</name>
    <name type="common">Spotted green pufferfish</name>
    <name type="synonym">Chelonodon nigroviridis</name>
    <dbReference type="NCBI Taxonomy" id="99883"/>
    <lineage>
        <taxon>Eukaryota</taxon>
        <taxon>Metazoa</taxon>
        <taxon>Chordata</taxon>
        <taxon>Craniata</taxon>
        <taxon>Vertebrata</taxon>
        <taxon>Euteleostomi</taxon>
        <taxon>Actinopterygii</taxon>
        <taxon>Neopterygii</taxon>
        <taxon>Teleostei</taxon>
        <taxon>Neoteleostei</taxon>
        <taxon>Acanthomorphata</taxon>
        <taxon>Eupercaria</taxon>
        <taxon>Tetraodontiformes</taxon>
        <taxon>Tetradontoidea</taxon>
        <taxon>Tetraodontidae</taxon>
        <taxon>Tetraodon</taxon>
    </lineage>
</organism>
<accession>Q4SBE2</accession>
<reference evidence="1" key="1">
    <citation type="journal article" date="2004" name="Nature">
        <title>Genome duplication in the teleost fish Tetraodon nigroviridis reveals the early vertebrate proto-karyotype.</title>
        <authorList>
            <person name="Jaillon O."/>
            <person name="Aury J.-M."/>
            <person name="Brunet F."/>
            <person name="Petit J.-L."/>
            <person name="Stange-Thomann N."/>
            <person name="Mauceli E."/>
            <person name="Bouneau L."/>
            <person name="Fischer C."/>
            <person name="Ozouf-Costaz C."/>
            <person name="Bernot A."/>
            <person name="Nicaud S."/>
            <person name="Jaffe D."/>
            <person name="Fisher S."/>
            <person name="Lutfalla G."/>
            <person name="Dossat C."/>
            <person name="Segurens B."/>
            <person name="Dasilva C."/>
            <person name="Salanoubat M."/>
            <person name="Levy M."/>
            <person name="Boudet N."/>
            <person name="Castellano S."/>
            <person name="Anthouard V."/>
            <person name="Jubin C."/>
            <person name="Castelli V."/>
            <person name="Katinka M."/>
            <person name="Vacherie B."/>
            <person name="Biemont C."/>
            <person name="Skalli Z."/>
            <person name="Cattolico L."/>
            <person name="Poulain J."/>
            <person name="De Berardinis V."/>
            <person name="Cruaud C."/>
            <person name="Duprat S."/>
            <person name="Brottier P."/>
            <person name="Coutanceau J.-P."/>
            <person name="Gouzy J."/>
            <person name="Parra G."/>
            <person name="Lardier G."/>
            <person name="Chapple C."/>
            <person name="McKernan K.J."/>
            <person name="McEwan P."/>
            <person name="Bosak S."/>
            <person name="Kellis M."/>
            <person name="Volff J.-N."/>
            <person name="Guigo R."/>
            <person name="Zody M.C."/>
            <person name="Mesirov J."/>
            <person name="Lindblad-Toh K."/>
            <person name="Birren B."/>
            <person name="Nusbaum C."/>
            <person name="Kahn D."/>
            <person name="Robinson-Rechavi M."/>
            <person name="Laudet V."/>
            <person name="Schachter V."/>
            <person name="Quetier F."/>
            <person name="Saurin W."/>
            <person name="Scarpelli C."/>
            <person name="Wincker P."/>
            <person name="Lander E.S."/>
            <person name="Weissenbach J."/>
            <person name="Roest Crollius H."/>
        </authorList>
    </citation>
    <scope>NUCLEOTIDE SEQUENCE [LARGE SCALE GENOMIC DNA]</scope>
</reference>
<protein>
    <submittedName>
        <fullName evidence="1">Chromosome 11 SCAF14674, whole genome shotgun sequence</fullName>
    </submittedName>
</protein>
<sequence length="34" mass="4144">METYTRQGITEHILTRFVTPLPLDWGNFMVLNWY</sequence>
<reference evidence="1" key="2">
    <citation type="submission" date="2004-02" db="EMBL/GenBank/DDBJ databases">
        <authorList>
            <consortium name="Genoscope"/>
            <consortium name="Whitehead Institute Centre for Genome Research"/>
        </authorList>
    </citation>
    <scope>NUCLEOTIDE SEQUENCE</scope>
</reference>
<name>Q4SBE2_TETNG</name>
<dbReference type="AlphaFoldDB" id="Q4SBE2"/>
<evidence type="ECO:0000313" key="1">
    <source>
        <dbReference type="EMBL" id="CAG02040.1"/>
    </source>
</evidence>
<dbReference type="KEGG" id="tng:GSTEN00021003G001"/>
<proteinExistence type="predicted"/>
<dbReference type="EMBL" id="CAAE01014674">
    <property type="protein sequence ID" value="CAG02040.1"/>
    <property type="molecule type" value="Genomic_DNA"/>
</dbReference>